<dbReference type="InterPro" id="IPR039420">
    <property type="entry name" value="WalR-like"/>
</dbReference>
<dbReference type="CDD" id="cd00383">
    <property type="entry name" value="trans_reg_C"/>
    <property type="match status" value="1"/>
</dbReference>
<protein>
    <submittedName>
        <fullName evidence="10">DNA-binding response OmpR family regulator</fullName>
    </submittedName>
    <submittedName>
        <fullName evidence="11">Response regulator transcription factor</fullName>
    </submittedName>
</protein>
<dbReference type="InterPro" id="IPR011006">
    <property type="entry name" value="CheY-like_superfamily"/>
</dbReference>
<evidence type="ECO:0000256" key="7">
    <source>
        <dbReference type="PROSITE-ProRule" id="PRU01091"/>
    </source>
</evidence>
<keyword evidence="2" id="KW-0902">Two-component regulatory system</keyword>
<dbReference type="EMBL" id="JACCBI010000001">
    <property type="protein sequence ID" value="NYD68569.1"/>
    <property type="molecule type" value="Genomic_DNA"/>
</dbReference>
<proteinExistence type="predicted"/>
<evidence type="ECO:0000256" key="2">
    <source>
        <dbReference type="ARBA" id="ARBA00023012"/>
    </source>
</evidence>
<dbReference type="Proteomes" id="UP000292686">
    <property type="component" value="Unassembled WGS sequence"/>
</dbReference>
<keyword evidence="4 7" id="KW-0238">DNA-binding</keyword>
<evidence type="ECO:0000259" key="8">
    <source>
        <dbReference type="PROSITE" id="PS50110"/>
    </source>
</evidence>
<dbReference type="Pfam" id="PF00072">
    <property type="entry name" value="Response_reg"/>
    <property type="match status" value="1"/>
</dbReference>
<evidence type="ECO:0000313" key="13">
    <source>
        <dbReference type="Proteomes" id="UP000581087"/>
    </source>
</evidence>
<dbReference type="SMART" id="SM00448">
    <property type="entry name" value="REC"/>
    <property type="match status" value="1"/>
</dbReference>
<dbReference type="EMBL" id="SDPM01000006">
    <property type="protein sequence ID" value="RXZ85947.1"/>
    <property type="molecule type" value="Genomic_DNA"/>
</dbReference>
<dbReference type="SUPFAM" id="SSF52172">
    <property type="entry name" value="CheY-like"/>
    <property type="match status" value="1"/>
</dbReference>
<dbReference type="RefSeq" id="WP_129175497.1">
    <property type="nucleotide sequence ID" value="NZ_JACCBI010000001.1"/>
</dbReference>
<comment type="caution">
    <text evidence="11">The sequence shown here is derived from an EMBL/GenBank/DDBJ whole genome shotgun (WGS) entry which is preliminary data.</text>
</comment>
<dbReference type="Pfam" id="PF00486">
    <property type="entry name" value="Trans_reg_C"/>
    <property type="match status" value="1"/>
</dbReference>
<accession>A0A4Q2M406</accession>
<evidence type="ECO:0000256" key="5">
    <source>
        <dbReference type="ARBA" id="ARBA00023163"/>
    </source>
</evidence>
<evidence type="ECO:0000256" key="4">
    <source>
        <dbReference type="ARBA" id="ARBA00023125"/>
    </source>
</evidence>
<evidence type="ECO:0000313" key="10">
    <source>
        <dbReference type="EMBL" id="NYD68569.1"/>
    </source>
</evidence>
<gene>
    <name evidence="10" type="ORF">BJ972_003088</name>
    <name evidence="11" type="ORF">ESP50_12105</name>
</gene>
<sequence>MTTSPRVLLVDDEEPITSTLAPYLERSGFAVRVAGDGLEALAALEEGPADIIVSDVLMPRLDGRALVRRLREASDWTPVILLTKVDAAFERSAALDEGADDYLGKPFDPPELVSRIRAVLRRTTPGERTLATAGRLVSGPLEFDRTARRVRLDGVDVELTPRATLLLEYLMSHPDELHTRERLLSTLWGFEFAITTRAIDHRVAEIRRALGDDAQNPRFIETVQSSGYRFAGEVRGA</sequence>
<keyword evidence="5" id="KW-0804">Transcription</keyword>
<dbReference type="InterPro" id="IPR001867">
    <property type="entry name" value="OmpR/PhoB-type_DNA-bd"/>
</dbReference>
<evidence type="ECO:0000256" key="1">
    <source>
        <dbReference type="ARBA" id="ARBA00022553"/>
    </source>
</evidence>
<evidence type="ECO:0000313" key="12">
    <source>
        <dbReference type="Proteomes" id="UP000292686"/>
    </source>
</evidence>
<feature type="modified residue" description="4-aspartylphosphate" evidence="6">
    <location>
        <position position="55"/>
    </location>
</feature>
<dbReference type="InterPro" id="IPR001789">
    <property type="entry name" value="Sig_transdc_resp-reg_receiver"/>
</dbReference>
<dbReference type="Proteomes" id="UP000581087">
    <property type="component" value="Unassembled WGS sequence"/>
</dbReference>
<dbReference type="InterPro" id="IPR036388">
    <property type="entry name" value="WH-like_DNA-bd_sf"/>
</dbReference>
<keyword evidence="3" id="KW-0805">Transcription regulation</keyword>
<dbReference type="GO" id="GO:0000156">
    <property type="term" value="F:phosphorelay response regulator activity"/>
    <property type="evidence" value="ECO:0007669"/>
    <property type="project" value="TreeGrafter"/>
</dbReference>
<evidence type="ECO:0000313" key="11">
    <source>
        <dbReference type="EMBL" id="RXZ85947.1"/>
    </source>
</evidence>
<keyword evidence="1 6" id="KW-0597">Phosphoprotein</keyword>
<dbReference type="PROSITE" id="PS51755">
    <property type="entry name" value="OMPR_PHOB"/>
    <property type="match status" value="1"/>
</dbReference>
<evidence type="ECO:0000259" key="9">
    <source>
        <dbReference type="PROSITE" id="PS51755"/>
    </source>
</evidence>
<dbReference type="PROSITE" id="PS50110">
    <property type="entry name" value="RESPONSE_REGULATORY"/>
    <property type="match status" value="1"/>
</dbReference>
<organism evidence="11 12">
    <name type="scientific">Agromyces atrinae</name>
    <dbReference type="NCBI Taxonomy" id="592376"/>
    <lineage>
        <taxon>Bacteria</taxon>
        <taxon>Bacillati</taxon>
        <taxon>Actinomycetota</taxon>
        <taxon>Actinomycetes</taxon>
        <taxon>Micrococcales</taxon>
        <taxon>Microbacteriaceae</taxon>
        <taxon>Agromyces</taxon>
    </lineage>
</organism>
<dbReference type="GO" id="GO:0000976">
    <property type="term" value="F:transcription cis-regulatory region binding"/>
    <property type="evidence" value="ECO:0007669"/>
    <property type="project" value="TreeGrafter"/>
</dbReference>
<feature type="DNA-binding region" description="OmpR/PhoB-type" evidence="7">
    <location>
        <begin position="133"/>
        <end position="232"/>
    </location>
</feature>
<dbReference type="OrthoDB" id="162434at2"/>
<feature type="domain" description="OmpR/PhoB-type" evidence="9">
    <location>
        <begin position="133"/>
        <end position="232"/>
    </location>
</feature>
<dbReference type="Gene3D" id="1.10.10.10">
    <property type="entry name" value="Winged helix-like DNA-binding domain superfamily/Winged helix DNA-binding domain"/>
    <property type="match status" value="1"/>
</dbReference>
<reference evidence="10 13" key="2">
    <citation type="submission" date="2020-07" db="EMBL/GenBank/DDBJ databases">
        <title>Sequencing the genomes of 1000 actinobacteria strains.</title>
        <authorList>
            <person name="Klenk H.-P."/>
        </authorList>
    </citation>
    <scope>NUCLEOTIDE SEQUENCE [LARGE SCALE GENOMIC DNA]</scope>
    <source>
        <strain evidence="10 13">DSM 23870</strain>
    </source>
</reference>
<dbReference type="Gene3D" id="3.40.50.2300">
    <property type="match status" value="1"/>
</dbReference>
<name>A0A4Q2M406_9MICO</name>
<feature type="domain" description="Response regulatory" evidence="8">
    <location>
        <begin position="6"/>
        <end position="120"/>
    </location>
</feature>
<dbReference type="GO" id="GO:0006355">
    <property type="term" value="P:regulation of DNA-templated transcription"/>
    <property type="evidence" value="ECO:0007669"/>
    <property type="project" value="InterPro"/>
</dbReference>
<dbReference type="PANTHER" id="PTHR48111">
    <property type="entry name" value="REGULATOR OF RPOS"/>
    <property type="match status" value="1"/>
</dbReference>
<dbReference type="SMART" id="SM00862">
    <property type="entry name" value="Trans_reg_C"/>
    <property type="match status" value="1"/>
</dbReference>
<dbReference type="GO" id="GO:0005829">
    <property type="term" value="C:cytosol"/>
    <property type="evidence" value="ECO:0007669"/>
    <property type="project" value="TreeGrafter"/>
</dbReference>
<dbReference type="GO" id="GO:0032993">
    <property type="term" value="C:protein-DNA complex"/>
    <property type="evidence" value="ECO:0007669"/>
    <property type="project" value="TreeGrafter"/>
</dbReference>
<keyword evidence="12" id="KW-1185">Reference proteome</keyword>
<dbReference type="AlphaFoldDB" id="A0A4Q2M406"/>
<dbReference type="PANTHER" id="PTHR48111:SF1">
    <property type="entry name" value="TWO-COMPONENT RESPONSE REGULATOR ORR33"/>
    <property type="match status" value="1"/>
</dbReference>
<evidence type="ECO:0000256" key="3">
    <source>
        <dbReference type="ARBA" id="ARBA00023015"/>
    </source>
</evidence>
<reference evidence="11 12" key="1">
    <citation type="submission" date="2019-01" db="EMBL/GenBank/DDBJ databases">
        <title>Agromyces.</title>
        <authorList>
            <person name="Li J."/>
        </authorList>
    </citation>
    <scope>NUCLEOTIDE SEQUENCE [LARGE SCALE GENOMIC DNA]</scope>
    <source>
        <strain evidence="11 12">DSM 23870</strain>
    </source>
</reference>
<evidence type="ECO:0000256" key="6">
    <source>
        <dbReference type="PROSITE-ProRule" id="PRU00169"/>
    </source>
</evidence>